<keyword evidence="1" id="KW-0472">Membrane</keyword>
<protein>
    <submittedName>
        <fullName evidence="2">Uncharacterized protein</fullName>
    </submittedName>
</protein>
<dbReference type="EMBL" id="JANYMP010000002">
    <property type="protein sequence ID" value="MCS7476554.1"/>
    <property type="molecule type" value="Genomic_DNA"/>
</dbReference>
<gene>
    <name evidence="2" type="ORF">NZH93_06800</name>
</gene>
<keyword evidence="1" id="KW-1133">Transmembrane helix</keyword>
<reference evidence="2" key="1">
    <citation type="submission" date="2022-08" db="EMBL/GenBank/DDBJ databases">
        <authorList>
            <person name="Tistechok S."/>
            <person name="Samborskyy M."/>
            <person name="Roman I."/>
        </authorList>
    </citation>
    <scope>NUCLEOTIDE SEQUENCE</scope>
    <source>
        <strain evidence="2">DSM 103496</strain>
    </source>
</reference>
<sequence>MVLLQQDPSGLSSPVGRIAVVAMLLITIVIGLRFWWGNRRK</sequence>
<dbReference type="AlphaFoldDB" id="A0A9X2VHK0"/>
<dbReference type="RefSeq" id="WP_259622043.1">
    <property type="nucleotide sequence ID" value="NZ_JANYMP010000002.1"/>
</dbReference>
<organism evidence="2 3">
    <name type="scientific">Umezawaea endophytica</name>
    <dbReference type="NCBI Taxonomy" id="1654476"/>
    <lineage>
        <taxon>Bacteria</taxon>
        <taxon>Bacillati</taxon>
        <taxon>Actinomycetota</taxon>
        <taxon>Actinomycetes</taxon>
        <taxon>Pseudonocardiales</taxon>
        <taxon>Pseudonocardiaceae</taxon>
        <taxon>Umezawaea</taxon>
    </lineage>
</organism>
<evidence type="ECO:0000313" key="2">
    <source>
        <dbReference type="EMBL" id="MCS7476554.1"/>
    </source>
</evidence>
<comment type="caution">
    <text evidence="2">The sequence shown here is derived from an EMBL/GenBank/DDBJ whole genome shotgun (WGS) entry which is preliminary data.</text>
</comment>
<feature type="transmembrane region" description="Helical" evidence="1">
    <location>
        <begin position="15"/>
        <end position="36"/>
    </location>
</feature>
<evidence type="ECO:0000313" key="3">
    <source>
        <dbReference type="Proteomes" id="UP001141259"/>
    </source>
</evidence>
<proteinExistence type="predicted"/>
<name>A0A9X2VHK0_9PSEU</name>
<accession>A0A9X2VHK0</accession>
<keyword evidence="3" id="KW-1185">Reference proteome</keyword>
<dbReference type="Proteomes" id="UP001141259">
    <property type="component" value="Unassembled WGS sequence"/>
</dbReference>
<evidence type="ECO:0000256" key="1">
    <source>
        <dbReference type="SAM" id="Phobius"/>
    </source>
</evidence>
<keyword evidence="1" id="KW-0812">Transmembrane</keyword>